<feature type="domain" description="DNA replication complex GINS protein SLD5 C-terminal" evidence="8">
    <location>
        <begin position="178"/>
        <end position="230"/>
    </location>
</feature>
<dbReference type="CDD" id="cd11711">
    <property type="entry name" value="GINS_A_Sld5"/>
    <property type="match status" value="1"/>
</dbReference>
<dbReference type="PANTHER" id="PTHR21206">
    <property type="entry name" value="SLD5 PROTEIN"/>
    <property type="match status" value="1"/>
</dbReference>
<dbReference type="Proteomes" id="UP000053257">
    <property type="component" value="Unassembled WGS sequence"/>
</dbReference>
<feature type="domain" description="GINS subunit" evidence="7">
    <location>
        <begin position="69"/>
        <end position="152"/>
    </location>
</feature>
<proteinExistence type="inferred from homology"/>
<dbReference type="AlphaFoldDB" id="A0A0C3S4K0"/>
<evidence type="ECO:0000256" key="6">
    <source>
        <dbReference type="PIRNR" id="PIRNR007764"/>
    </source>
</evidence>
<dbReference type="HOGENOM" id="CLU_071893_2_1_1"/>
<evidence type="ECO:0000259" key="8">
    <source>
        <dbReference type="Pfam" id="PF16922"/>
    </source>
</evidence>
<sequence>MDEDPPELNRRPAPRANATVDVIPQAVVEETPFQQLIRHWMNERHAPDILRTQEGLLGRMLDHIKKQTDDVQLLRADPDSSEDEHFRIMLVQTEIERVKFVIRSYIRTRLHKIEKYARYISTTPEIHERLTQAELDHARRYSHLVETHFNNSVLQSLPEEQQSLNDQVPFLPPMIPVPDKTRAVFAHALDACPPVRLPDGSTMEMDKDQISLTPYHVVEQLLAQGAVELV</sequence>
<comment type="function">
    <text evidence="6">The GINS complex plays an essential role in the initiation of DNA replication.</text>
</comment>
<dbReference type="Pfam" id="PF05916">
    <property type="entry name" value="Sld5"/>
    <property type="match status" value="1"/>
</dbReference>
<dbReference type="SUPFAM" id="SSF158573">
    <property type="entry name" value="GINS helical bundle-like"/>
    <property type="match status" value="1"/>
</dbReference>
<protein>
    <recommendedName>
        <fullName evidence="3 6">DNA replication complex GINS protein SLD5</fullName>
    </recommendedName>
</protein>
<dbReference type="InterPro" id="IPR038749">
    <property type="entry name" value="Sld5_GINS_A"/>
</dbReference>
<accession>A0A0C3S4K0</accession>
<dbReference type="EMBL" id="KN840554">
    <property type="protein sequence ID" value="KIP05062.1"/>
    <property type="molecule type" value="Genomic_DNA"/>
</dbReference>
<dbReference type="PIRSF" id="PIRSF007764">
    <property type="entry name" value="Sld5"/>
    <property type="match status" value="1"/>
</dbReference>
<evidence type="ECO:0000256" key="3">
    <source>
        <dbReference type="ARBA" id="ARBA00014804"/>
    </source>
</evidence>
<dbReference type="SUPFAM" id="SSF160059">
    <property type="entry name" value="PriA/YqbF domain"/>
    <property type="match status" value="1"/>
</dbReference>
<dbReference type="GO" id="GO:0000727">
    <property type="term" value="P:double-strand break repair via break-induced replication"/>
    <property type="evidence" value="ECO:0007669"/>
    <property type="project" value="TreeGrafter"/>
</dbReference>
<comment type="similarity">
    <text evidence="2 6">Belongs to the GINS4/SLD5 family.</text>
</comment>
<dbReference type="InterPro" id="IPR031633">
    <property type="entry name" value="SLD5_C"/>
</dbReference>
<dbReference type="Pfam" id="PF16922">
    <property type="entry name" value="SLD5_C"/>
    <property type="match status" value="1"/>
</dbReference>
<dbReference type="InterPro" id="IPR036224">
    <property type="entry name" value="GINS_bundle-like_dom_sf"/>
</dbReference>
<evidence type="ECO:0000313" key="10">
    <source>
        <dbReference type="Proteomes" id="UP000053257"/>
    </source>
</evidence>
<dbReference type="InterPro" id="IPR008591">
    <property type="entry name" value="GINS_Sld5"/>
</dbReference>
<evidence type="ECO:0000256" key="1">
    <source>
        <dbReference type="ARBA" id="ARBA00004123"/>
    </source>
</evidence>
<keyword evidence="10" id="KW-1185">Reference proteome</keyword>
<reference evidence="9 10" key="1">
    <citation type="journal article" date="2014" name="PLoS Genet.">
        <title>Analysis of the Phlebiopsis gigantea genome, transcriptome and secretome provides insight into its pioneer colonization strategies of wood.</title>
        <authorList>
            <person name="Hori C."/>
            <person name="Ishida T."/>
            <person name="Igarashi K."/>
            <person name="Samejima M."/>
            <person name="Suzuki H."/>
            <person name="Master E."/>
            <person name="Ferreira P."/>
            <person name="Ruiz-Duenas F.J."/>
            <person name="Held B."/>
            <person name="Canessa P."/>
            <person name="Larrondo L.F."/>
            <person name="Schmoll M."/>
            <person name="Druzhinina I.S."/>
            <person name="Kubicek C.P."/>
            <person name="Gaskell J.A."/>
            <person name="Kersten P."/>
            <person name="St John F."/>
            <person name="Glasner J."/>
            <person name="Sabat G."/>
            <person name="Splinter BonDurant S."/>
            <person name="Syed K."/>
            <person name="Yadav J."/>
            <person name="Mgbeahuruike A.C."/>
            <person name="Kovalchuk A."/>
            <person name="Asiegbu F.O."/>
            <person name="Lackner G."/>
            <person name="Hoffmeister D."/>
            <person name="Rencoret J."/>
            <person name="Gutierrez A."/>
            <person name="Sun H."/>
            <person name="Lindquist E."/>
            <person name="Barry K."/>
            <person name="Riley R."/>
            <person name="Grigoriev I.V."/>
            <person name="Henrissat B."/>
            <person name="Kues U."/>
            <person name="Berka R.M."/>
            <person name="Martinez A.T."/>
            <person name="Covert S.F."/>
            <person name="Blanchette R.A."/>
            <person name="Cullen D."/>
        </authorList>
    </citation>
    <scope>NUCLEOTIDE SEQUENCE [LARGE SCALE GENOMIC DNA]</scope>
    <source>
        <strain evidence="9 10">11061_1 CR5-6</strain>
    </source>
</reference>
<dbReference type="OrthoDB" id="338231at2759"/>
<evidence type="ECO:0000256" key="5">
    <source>
        <dbReference type="ARBA" id="ARBA00023242"/>
    </source>
</evidence>
<dbReference type="PANTHER" id="PTHR21206:SF0">
    <property type="entry name" value="DNA REPLICATION COMPLEX GINS PROTEIN SLD5"/>
    <property type="match status" value="1"/>
</dbReference>
<dbReference type="InterPro" id="IPR021151">
    <property type="entry name" value="GINS_A"/>
</dbReference>
<evidence type="ECO:0000313" key="9">
    <source>
        <dbReference type="EMBL" id="KIP05062.1"/>
    </source>
</evidence>
<dbReference type="GO" id="GO:0006261">
    <property type="term" value="P:DNA-templated DNA replication"/>
    <property type="evidence" value="ECO:0007669"/>
    <property type="project" value="InterPro"/>
</dbReference>
<comment type="subcellular location">
    <subcellularLocation>
        <location evidence="1 6">Nucleus</location>
    </subcellularLocation>
</comment>
<keyword evidence="4 6" id="KW-0235">DNA replication</keyword>
<evidence type="ECO:0000256" key="2">
    <source>
        <dbReference type="ARBA" id="ARBA00008187"/>
    </source>
</evidence>
<dbReference type="GO" id="GO:0000811">
    <property type="term" value="C:GINS complex"/>
    <property type="evidence" value="ECO:0007669"/>
    <property type="project" value="UniProtKB-UniRule"/>
</dbReference>
<name>A0A0C3S4K0_PHLG1</name>
<dbReference type="STRING" id="745531.A0A0C3S4K0"/>
<organism evidence="9 10">
    <name type="scientific">Phlebiopsis gigantea (strain 11061_1 CR5-6)</name>
    <name type="common">White-rot fungus</name>
    <name type="synonym">Peniophora gigantea</name>
    <dbReference type="NCBI Taxonomy" id="745531"/>
    <lineage>
        <taxon>Eukaryota</taxon>
        <taxon>Fungi</taxon>
        <taxon>Dikarya</taxon>
        <taxon>Basidiomycota</taxon>
        <taxon>Agaricomycotina</taxon>
        <taxon>Agaricomycetes</taxon>
        <taxon>Polyporales</taxon>
        <taxon>Phanerochaetaceae</taxon>
        <taxon>Phlebiopsis</taxon>
    </lineage>
</organism>
<gene>
    <name evidence="9" type="ORF">PHLGIDRAFT_108723</name>
</gene>
<dbReference type="Gene3D" id="1.20.58.1030">
    <property type="match status" value="1"/>
</dbReference>
<dbReference type="CDD" id="cd21692">
    <property type="entry name" value="GINS_B_Sld5"/>
    <property type="match status" value="1"/>
</dbReference>
<evidence type="ECO:0000256" key="4">
    <source>
        <dbReference type="ARBA" id="ARBA00022705"/>
    </source>
</evidence>
<keyword evidence="5 6" id="KW-0539">Nucleus</keyword>
<evidence type="ECO:0000259" key="7">
    <source>
        <dbReference type="Pfam" id="PF05916"/>
    </source>
</evidence>